<reference evidence="1" key="1">
    <citation type="journal article" date="2019" name="bioRxiv">
        <title>The Genome of the Zebra Mussel, Dreissena polymorpha: A Resource for Invasive Species Research.</title>
        <authorList>
            <person name="McCartney M.A."/>
            <person name="Auch B."/>
            <person name="Kono T."/>
            <person name="Mallez S."/>
            <person name="Zhang Y."/>
            <person name="Obille A."/>
            <person name="Becker A."/>
            <person name="Abrahante J.E."/>
            <person name="Garbe J."/>
            <person name="Badalamenti J.P."/>
            <person name="Herman A."/>
            <person name="Mangelson H."/>
            <person name="Liachko I."/>
            <person name="Sullivan S."/>
            <person name="Sone E.D."/>
            <person name="Koren S."/>
            <person name="Silverstein K.A.T."/>
            <person name="Beckman K.B."/>
            <person name="Gohl D.M."/>
        </authorList>
    </citation>
    <scope>NUCLEOTIDE SEQUENCE</scope>
    <source>
        <strain evidence="1">Duluth1</strain>
        <tissue evidence="1">Whole animal</tissue>
    </source>
</reference>
<name>A0A9D4R7A1_DREPO</name>
<proteinExistence type="predicted"/>
<accession>A0A9D4R7A1</accession>
<evidence type="ECO:0000313" key="2">
    <source>
        <dbReference type="Proteomes" id="UP000828390"/>
    </source>
</evidence>
<keyword evidence="2" id="KW-1185">Reference proteome</keyword>
<dbReference type="AlphaFoldDB" id="A0A9D4R7A1"/>
<dbReference type="Proteomes" id="UP000828390">
    <property type="component" value="Unassembled WGS sequence"/>
</dbReference>
<gene>
    <name evidence="1" type="ORF">DPMN_099483</name>
</gene>
<organism evidence="1 2">
    <name type="scientific">Dreissena polymorpha</name>
    <name type="common">Zebra mussel</name>
    <name type="synonym">Mytilus polymorpha</name>
    <dbReference type="NCBI Taxonomy" id="45954"/>
    <lineage>
        <taxon>Eukaryota</taxon>
        <taxon>Metazoa</taxon>
        <taxon>Spiralia</taxon>
        <taxon>Lophotrochozoa</taxon>
        <taxon>Mollusca</taxon>
        <taxon>Bivalvia</taxon>
        <taxon>Autobranchia</taxon>
        <taxon>Heteroconchia</taxon>
        <taxon>Euheterodonta</taxon>
        <taxon>Imparidentia</taxon>
        <taxon>Neoheterodontei</taxon>
        <taxon>Myida</taxon>
        <taxon>Dreissenoidea</taxon>
        <taxon>Dreissenidae</taxon>
        <taxon>Dreissena</taxon>
    </lineage>
</organism>
<sequence>MAQHLAMSYHITACHSRQTVSASSHDLPYHSMQQQSNWFKIWPKPTLSQHVTVVRLVQHLVMTFLITECHSSQTASASSHDLLHHSM</sequence>
<evidence type="ECO:0000313" key="1">
    <source>
        <dbReference type="EMBL" id="KAH3856888.1"/>
    </source>
</evidence>
<comment type="caution">
    <text evidence="1">The sequence shown here is derived from an EMBL/GenBank/DDBJ whole genome shotgun (WGS) entry which is preliminary data.</text>
</comment>
<protein>
    <submittedName>
        <fullName evidence="1">Uncharacterized protein</fullName>
    </submittedName>
</protein>
<reference evidence="1" key="2">
    <citation type="submission" date="2020-11" db="EMBL/GenBank/DDBJ databases">
        <authorList>
            <person name="McCartney M.A."/>
            <person name="Auch B."/>
            <person name="Kono T."/>
            <person name="Mallez S."/>
            <person name="Becker A."/>
            <person name="Gohl D.M."/>
            <person name="Silverstein K.A.T."/>
            <person name="Koren S."/>
            <person name="Bechman K.B."/>
            <person name="Herman A."/>
            <person name="Abrahante J.E."/>
            <person name="Garbe J."/>
        </authorList>
    </citation>
    <scope>NUCLEOTIDE SEQUENCE</scope>
    <source>
        <strain evidence="1">Duluth1</strain>
        <tissue evidence="1">Whole animal</tissue>
    </source>
</reference>
<dbReference type="EMBL" id="JAIWYP010000003">
    <property type="protein sequence ID" value="KAH3856888.1"/>
    <property type="molecule type" value="Genomic_DNA"/>
</dbReference>